<reference evidence="2 3" key="1">
    <citation type="submission" date="2019-10" db="EMBL/GenBank/DDBJ databases">
        <title>Cognatihalovulum marinum gen. nov. sp. nov., a new member of the family Rhodobacteraceae isolated from deep seawater of the Northwest Indian Ocean.</title>
        <authorList>
            <person name="Ruan C."/>
            <person name="Wang J."/>
            <person name="Zheng X."/>
            <person name="Song L."/>
            <person name="Zhu Y."/>
            <person name="Huang Y."/>
            <person name="Lu Z."/>
            <person name="Du W."/>
            <person name="Huang L."/>
            <person name="Dai X."/>
        </authorList>
    </citation>
    <scope>NUCLEOTIDE SEQUENCE [LARGE SCALE GENOMIC DNA]</scope>
    <source>
        <strain evidence="2 3">2CG4</strain>
    </source>
</reference>
<keyword evidence="1" id="KW-1133">Transmembrane helix</keyword>
<sequence>MRILHDDNARLVVAHRPGPVAWLCTAMGAALLALAATGAGSEALSDRLIPGSAGLGLLVLAWACFPATRTVFSRAEGLAVHEEHRLLHRRLKAVPLDRIRGAQVEASWSDAARLTRLTLRTADGPLPLERSYGNDDRRALETAINEWLTRPFTLQPAE</sequence>
<dbReference type="EMBL" id="WIND01000001">
    <property type="protein sequence ID" value="MSU88530.1"/>
    <property type="molecule type" value="Genomic_DNA"/>
</dbReference>
<proteinExistence type="predicted"/>
<dbReference type="RefSeq" id="WP_154444586.1">
    <property type="nucleotide sequence ID" value="NZ_WIND01000001.1"/>
</dbReference>
<dbReference type="Proteomes" id="UP000474957">
    <property type="component" value="Unassembled WGS sequence"/>
</dbReference>
<keyword evidence="3" id="KW-1185">Reference proteome</keyword>
<feature type="transmembrane region" description="Helical" evidence="1">
    <location>
        <begin position="47"/>
        <end position="65"/>
    </location>
</feature>
<organism evidence="2 3">
    <name type="scientific">Halovulum marinum</name>
    <dbReference type="NCBI Taxonomy" id="2662447"/>
    <lineage>
        <taxon>Bacteria</taxon>
        <taxon>Pseudomonadati</taxon>
        <taxon>Pseudomonadota</taxon>
        <taxon>Alphaproteobacteria</taxon>
        <taxon>Rhodobacterales</taxon>
        <taxon>Paracoccaceae</taxon>
        <taxon>Halovulum</taxon>
    </lineage>
</organism>
<accession>A0A6L5YX31</accession>
<evidence type="ECO:0000313" key="2">
    <source>
        <dbReference type="EMBL" id="MSU88530.1"/>
    </source>
</evidence>
<name>A0A6L5YX31_9RHOB</name>
<comment type="caution">
    <text evidence="2">The sequence shown here is derived from an EMBL/GenBank/DDBJ whole genome shotgun (WGS) entry which is preliminary data.</text>
</comment>
<keyword evidence="1" id="KW-0812">Transmembrane</keyword>
<evidence type="ECO:0008006" key="4">
    <source>
        <dbReference type="Google" id="ProtNLM"/>
    </source>
</evidence>
<keyword evidence="1" id="KW-0472">Membrane</keyword>
<protein>
    <recommendedName>
        <fullName evidence="4">PH (Pleckstrin Homology) domain-containing protein</fullName>
    </recommendedName>
</protein>
<dbReference type="AlphaFoldDB" id="A0A6L5YX31"/>
<feature type="transmembrane region" description="Helical" evidence="1">
    <location>
        <begin position="20"/>
        <end position="41"/>
    </location>
</feature>
<gene>
    <name evidence="2" type="ORF">GE300_02715</name>
</gene>
<evidence type="ECO:0000313" key="3">
    <source>
        <dbReference type="Proteomes" id="UP000474957"/>
    </source>
</evidence>
<evidence type="ECO:0000256" key="1">
    <source>
        <dbReference type="SAM" id="Phobius"/>
    </source>
</evidence>